<evidence type="ECO:0000313" key="3">
    <source>
        <dbReference type="EnsemblMetazoa" id="XP_050503332.1"/>
    </source>
</evidence>
<keyword evidence="1" id="KW-0175">Coiled coil</keyword>
<sequence length="290" mass="33905">MEIEGSDSEKNKGEKNRYTPIIHLNDYERKLLLQCAGKFQLNKYFESLDTIKIEMHEKFIQMSKLFKDFGYARSANTLGHQYLPLKRQAMERMSLFYVKRRGVKPRKVDYIFAYLFPKYFEGLGLDMNELMADAKVYATGLLESLALAEGQEHPTRFEDIASLEHSNEVKSHLNLKRPHSEEAEGPTNKITKEVHEDEDVWLKRMLDITRERNNCEAATSESSANENNYSTDINTLKAKLLDIENEIKKKDHKLEMKNLEISHLNELHAKNLELEKMKFAIQFQIVKNKN</sequence>
<feature type="region of interest" description="Disordered" evidence="2">
    <location>
        <begin position="169"/>
        <end position="190"/>
    </location>
</feature>
<dbReference type="EnsemblMetazoa" id="XM_050647375.1">
    <property type="protein sequence ID" value="XP_050503332.1"/>
    <property type="gene ID" value="LOC126882424"/>
</dbReference>
<reference evidence="3" key="1">
    <citation type="submission" date="2025-05" db="UniProtKB">
        <authorList>
            <consortium name="EnsemblMetazoa"/>
        </authorList>
    </citation>
    <scope>IDENTIFICATION</scope>
</reference>
<evidence type="ECO:0000256" key="1">
    <source>
        <dbReference type="SAM" id="Coils"/>
    </source>
</evidence>
<accession>A0ABM5JZG8</accession>
<dbReference type="RefSeq" id="XP_050503332.1">
    <property type="nucleotide sequence ID" value="XM_050647375.1"/>
</dbReference>
<evidence type="ECO:0000256" key="2">
    <source>
        <dbReference type="SAM" id="MobiDB-lite"/>
    </source>
</evidence>
<feature type="coiled-coil region" evidence="1">
    <location>
        <begin position="226"/>
        <end position="253"/>
    </location>
</feature>
<dbReference type="Proteomes" id="UP001652700">
    <property type="component" value="Unplaced"/>
</dbReference>
<evidence type="ECO:0000313" key="4">
    <source>
        <dbReference type="Proteomes" id="UP001652700"/>
    </source>
</evidence>
<name>A0ABM5JZG8_DIAVI</name>
<dbReference type="GeneID" id="126882424"/>
<organism evidence="3 4">
    <name type="scientific">Diabrotica virgifera virgifera</name>
    <name type="common">western corn rootworm</name>
    <dbReference type="NCBI Taxonomy" id="50390"/>
    <lineage>
        <taxon>Eukaryota</taxon>
        <taxon>Metazoa</taxon>
        <taxon>Ecdysozoa</taxon>
        <taxon>Arthropoda</taxon>
        <taxon>Hexapoda</taxon>
        <taxon>Insecta</taxon>
        <taxon>Pterygota</taxon>
        <taxon>Neoptera</taxon>
        <taxon>Endopterygota</taxon>
        <taxon>Coleoptera</taxon>
        <taxon>Polyphaga</taxon>
        <taxon>Cucujiformia</taxon>
        <taxon>Chrysomeloidea</taxon>
        <taxon>Chrysomelidae</taxon>
        <taxon>Galerucinae</taxon>
        <taxon>Diabroticina</taxon>
        <taxon>Diabroticites</taxon>
        <taxon>Diabrotica</taxon>
    </lineage>
</organism>
<protein>
    <submittedName>
        <fullName evidence="3">Uncharacterized protein</fullName>
    </submittedName>
</protein>
<proteinExistence type="predicted"/>
<keyword evidence="4" id="KW-1185">Reference proteome</keyword>